<feature type="repeat" description="PPR" evidence="2">
    <location>
        <begin position="377"/>
        <end position="411"/>
    </location>
</feature>
<dbReference type="Pfam" id="PF20431">
    <property type="entry name" value="E_motif"/>
    <property type="match status" value="1"/>
</dbReference>
<sequence>MSVLSLRPPQWTSHRRLLEQKLVDLHRCSDYDHLRQIQAQILKADLHRDLFVAPKLISAYSLCRQVLPAVAVFRQVPFPNAHLYNVLIRAFADNSQPSLAFSTFSQMQKDGIFPDKFTYSCLLRGCSGTSSFSRVLMIHAHVLKFGFLSDIFVPNALIDSYSKTSAAGFAEAKKVFDGMPEKDVVSWNSILAGAVRAGEVAEARQLFEEMPERDIISWNTLLDGLAKAGEMESVFDLFGRMPERNVVSWSTILSGYCKSGDLEMARALFDKMPVKNLVTWTIIITGYAEKGQAKEASRLLDQMEEASLEFDVAATVSILAACAESGLLSLGKRIHSYVKRSKLRLSTHVSNALIDMYSKCGCIDKAWSVFKELVDRDLVSWNCVIQGLAVHGHGKRALSLFARMKMEGIRPNAVTFIGVLCACTHMGLVEDARSFFYSMETDYGIVPQIEHYGCMIDVLGRVGFLHEAFHLAKTMPSEPNAIIWCSLLNACRLHNNVGLAEEAVNQLVKFEPSDAGNYAILSNIYAAARQWDGVAKARTKMKGIGRPKPAGSSWIELGDTVHEFTAGDRKHPQTTIIFKMLDKLSHHIVQVGHAPKEMAMLPQ</sequence>
<accession>A0A8J5GY80</accession>
<name>A0A8J5GY80_ZINOF</name>
<evidence type="ECO:0000313" key="3">
    <source>
        <dbReference type="EMBL" id="KAG6512421.1"/>
    </source>
</evidence>
<dbReference type="PROSITE" id="PS51375">
    <property type="entry name" value="PPR"/>
    <property type="match status" value="5"/>
</dbReference>
<dbReference type="PANTHER" id="PTHR47926:SF413">
    <property type="entry name" value="REPEAT (TPR)-LIKE SUPERFAMILY PROTEIN, PUTATIVE-RELATED"/>
    <property type="match status" value="1"/>
</dbReference>
<keyword evidence="4" id="KW-1185">Reference proteome</keyword>
<dbReference type="FunFam" id="1.25.40.10:FF:000184">
    <property type="entry name" value="Pentatricopeptide repeat-containing protein, chloroplastic"/>
    <property type="match status" value="1"/>
</dbReference>
<protein>
    <recommendedName>
        <fullName evidence="5">Chlororespiratory reduction 4</fullName>
    </recommendedName>
</protein>
<keyword evidence="1" id="KW-0677">Repeat</keyword>
<reference evidence="3 4" key="1">
    <citation type="submission" date="2020-08" db="EMBL/GenBank/DDBJ databases">
        <title>Plant Genome Project.</title>
        <authorList>
            <person name="Zhang R.-G."/>
        </authorList>
    </citation>
    <scope>NUCLEOTIDE SEQUENCE [LARGE SCALE GENOMIC DNA]</scope>
    <source>
        <tissue evidence="3">Rhizome</tissue>
    </source>
</reference>
<dbReference type="EMBL" id="JACMSC010000008">
    <property type="protein sequence ID" value="KAG6512421.1"/>
    <property type="molecule type" value="Genomic_DNA"/>
</dbReference>
<feature type="repeat" description="PPR" evidence="2">
    <location>
        <begin position="80"/>
        <end position="114"/>
    </location>
</feature>
<dbReference type="InterPro" id="IPR046848">
    <property type="entry name" value="E_motif"/>
</dbReference>
<dbReference type="GO" id="GO:0003723">
    <property type="term" value="F:RNA binding"/>
    <property type="evidence" value="ECO:0007669"/>
    <property type="project" value="InterPro"/>
</dbReference>
<dbReference type="OrthoDB" id="185373at2759"/>
<evidence type="ECO:0000313" key="4">
    <source>
        <dbReference type="Proteomes" id="UP000734854"/>
    </source>
</evidence>
<dbReference type="InterPro" id="IPR002885">
    <property type="entry name" value="PPR_rpt"/>
</dbReference>
<dbReference type="GO" id="GO:0009451">
    <property type="term" value="P:RNA modification"/>
    <property type="evidence" value="ECO:0007669"/>
    <property type="project" value="InterPro"/>
</dbReference>
<proteinExistence type="predicted"/>
<dbReference type="Pfam" id="PF01535">
    <property type="entry name" value="PPR"/>
    <property type="match status" value="5"/>
</dbReference>
<feature type="repeat" description="PPR" evidence="2">
    <location>
        <begin position="245"/>
        <end position="279"/>
    </location>
</feature>
<organism evidence="3 4">
    <name type="scientific">Zingiber officinale</name>
    <name type="common">Ginger</name>
    <name type="synonym">Amomum zingiber</name>
    <dbReference type="NCBI Taxonomy" id="94328"/>
    <lineage>
        <taxon>Eukaryota</taxon>
        <taxon>Viridiplantae</taxon>
        <taxon>Streptophyta</taxon>
        <taxon>Embryophyta</taxon>
        <taxon>Tracheophyta</taxon>
        <taxon>Spermatophyta</taxon>
        <taxon>Magnoliopsida</taxon>
        <taxon>Liliopsida</taxon>
        <taxon>Zingiberales</taxon>
        <taxon>Zingiberaceae</taxon>
        <taxon>Zingiber</taxon>
    </lineage>
</organism>
<evidence type="ECO:0000256" key="2">
    <source>
        <dbReference type="PROSITE-ProRule" id="PRU00708"/>
    </source>
</evidence>
<evidence type="ECO:0000256" key="1">
    <source>
        <dbReference type="ARBA" id="ARBA00022737"/>
    </source>
</evidence>
<dbReference type="InterPro" id="IPR046960">
    <property type="entry name" value="PPR_At4g14850-like_plant"/>
</dbReference>
<dbReference type="Pfam" id="PF13041">
    <property type="entry name" value="PPR_2"/>
    <property type="match status" value="2"/>
</dbReference>
<gene>
    <name evidence="3" type="ORF">ZIOFF_030532</name>
</gene>
<feature type="repeat" description="PPR" evidence="2">
    <location>
        <begin position="346"/>
        <end position="376"/>
    </location>
</feature>
<dbReference type="Proteomes" id="UP000734854">
    <property type="component" value="Unassembled WGS sequence"/>
</dbReference>
<dbReference type="PANTHER" id="PTHR47926">
    <property type="entry name" value="PENTATRICOPEPTIDE REPEAT-CONTAINING PROTEIN"/>
    <property type="match status" value="1"/>
</dbReference>
<dbReference type="AlphaFoldDB" id="A0A8J5GY80"/>
<dbReference type="NCBIfam" id="TIGR00756">
    <property type="entry name" value="PPR"/>
    <property type="match status" value="7"/>
</dbReference>
<evidence type="ECO:0008006" key="5">
    <source>
        <dbReference type="Google" id="ProtNLM"/>
    </source>
</evidence>
<comment type="caution">
    <text evidence="3">The sequence shown here is derived from an EMBL/GenBank/DDBJ whole genome shotgun (WGS) entry which is preliminary data.</text>
</comment>
<feature type="repeat" description="PPR" evidence="2">
    <location>
        <begin position="183"/>
        <end position="217"/>
    </location>
</feature>